<dbReference type="GO" id="GO:0000976">
    <property type="term" value="F:transcription cis-regulatory region binding"/>
    <property type="evidence" value="ECO:0007669"/>
    <property type="project" value="TreeGrafter"/>
</dbReference>
<dbReference type="GO" id="GO:0005669">
    <property type="term" value="C:transcription factor TFIID complex"/>
    <property type="evidence" value="ECO:0007669"/>
    <property type="project" value="InterPro"/>
</dbReference>
<dbReference type="Gene3D" id="1.10.390.10">
    <property type="entry name" value="Neutral Protease Domain 2"/>
    <property type="match status" value="1"/>
</dbReference>
<reference evidence="2" key="1">
    <citation type="submission" date="2022-11" db="UniProtKB">
        <authorList>
            <consortium name="WormBaseParasite"/>
        </authorList>
    </citation>
    <scope>IDENTIFICATION</scope>
</reference>
<dbReference type="PANTHER" id="PTHR15137:SF9">
    <property type="entry name" value="TRANSCRIPTION INITIATION FACTOR TFIID SUBUNIT 2"/>
    <property type="match status" value="1"/>
</dbReference>
<dbReference type="GO" id="GO:0006367">
    <property type="term" value="P:transcription initiation at RNA polymerase II promoter"/>
    <property type="evidence" value="ECO:0007669"/>
    <property type="project" value="TreeGrafter"/>
</dbReference>
<dbReference type="GO" id="GO:0016251">
    <property type="term" value="F:RNA polymerase II general transcription initiation factor activity"/>
    <property type="evidence" value="ECO:0007669"/>
    <property type="project" value="TreeGrafter"/>
</dbReference>
<dbReference type="InterPro" id="IPR037813">
    <property type="entry name" value="TAF2"/>
</dbReference>
<proteinExistence type="predicted"/>
<dbReference type="InterPro" id="IPR027268">
    <property type="entry name" value="Peptidase_M4/M1_CTD_sf"/>
</dbReference>
<organism evidence="1 2">
    <name type="scientific">Parascaris equorum</name>
    <name type="common">Equine roundworm</name>
    <dbReference type="NCBI Taxonomy" id="6256"/>
    <lineage>
        <taxon>Eukaryota</taxon>
        <taxon>Metazoa</taxon>
        <taxon>Ecdysozoa</taxon>
        <taxon>Nematoda</taxon>
        <taxon>Chromadorea</taxon>
        <taxon>Rhabditida</taxon>
        <taxon>Spirurina</taxon>
        <taxon>Ascaridomorpha</taxon>
        <taxon>Ascaridoidea</taxon>
        <taxon>Ascarididae</taxon>
        <taxon>Parascaris</taxon>
    </lineage>
</organism>
<dbReference type="AlphaFoldDB" id="A0A914RPM0"/>
<keyword evidence="1" id="KW-1185">Reference proteome</keyword>
<dbReference type="WBParaSite" id="PEQ_0000824101-mRNA-1">
    <property type="protein sequence ID" value="PEQ_0000824101-mRNA-1"/>
    <property type="gene ID" value="PEQ_0000824101"/>
</dbReference>
<dbReference type="PANTHER" id="PTHR15137">
    <property type="entry name" value="TRANSCRIPTION INITIATION FACTOR TFIID"/>
    <property type="match status" value="1"/>
</dbReference>
<dbReference type="GO" id="GO:0003682">
    <property type="term" value="F:chromatin binding"/>
    <property type="evidence" value="ECO:0007669"/>
    <property type="project" value="TreeGrafter"/>
</dbReference>
<dbReference type="Proteomes" id="UP000887564">
    <property type="component" value="Unplaced"/>
</dbReference>
<name>A0A914RPM0_PAREQ</name>
<accession>A0A914RPM0</accession>
<sequence length="96" mass="10958">MLSKVYHYQLLLPTSAVNIGFAVGHFTPVVQPDMSEITSFALPSLMALVKHTASTVDRVFEFFEELLSCRFPYSSYKQVFVDQVRFEVHFSFVSIS</sequence>
<protein>
    <submittedName>
        <fullName evidence="2">Uncharacterized protein</fullName>
    </submittedName>
</protein>
<evidence type="ECO:0000313" key="1">
    <source>
        <dbReference type="Proteomes" id="UP000887564"/>
    </source>
</evidence>
<evidence type="ECO:0000313" key="2">
    <source>
        <dbReference type="WBParaSite" id="PEQ_0000824101-mRNA-1"/>
    </source>
</evidence>